<evidence type="ECO:0000313" key="4">
    <source>
        <dbReference type="Proteomes" id="UP001330812"/>
    </source>
</evidence>
<dbReference type="InterPro" id="IPR006311">
    <property type="entry name" value="TAT_signal"/>
</dbReference>
<dbReference type="InterPro" id="IPR053161">
    <property type="entry name" value="Ulvan_degrading_GH"/>
</dbReference>
<evidence type="ECO:0000256" key="1">
    <source>
        <dbReference type="ARBA" id="ARBA00022801"/>
    </source>
</evidence>
<dbReference type="InterPro" id="IPR054593">
    <property type="entry name" value="Beta-mannosidase-like_N2"/>
</dbReference>
<dbReference type="SUPFAM" id="SSF49785">
    <property type="entry name" value="Galactose-binding domain-like"/>
    <property type="match status" value="1"/>
</dbReference>
<dbReference type="Pfam" id="PF22666">
    <property type="entry name" value="Glyco_hydro_2_N2"/>
    <property type="match status" value="1"/>
</dbReference>
<dbReference type="Proteomes" id="UP001330812">
    <property type="component" value="Chromosome"/>
</dbReference>
<evidence type="ECO:0000313" key="3">
    <source>
        <dbReference type="EMBL" id="WSE26671.1"/>
    </source>
</evidence>
<dbReference type="PANTHER" id="PTHR36848:SF2">
    <property type="entry name" value="SECRETED PROTEIN"/>
    <property type="match status" value="1"/>
</dbReference>
<dbReference type="GO" id="GO:0016787">
    <property type="term" value="F:hydrolase activity"/>
    <property type="evidence" value="ECO:0007669"/>
    <property type="project" value="UniProtKB-KW"/>
</dbReference>
<gene>
    <name evidence="3" type="ORF">VSH64_27740</name>
</gene>
<dbReference type="Pfam" id="PF17132">
    <property type="entry name" value="Glyco_hydro_106"/>
    <property type="match status" value="1"/>
</dbReference>
<feature type="domain" description="Beta-mannosidase-like galactose-binding" evidence="2">
    <location>
        <begin position="1011"/>
        <end position="1085"/>
    </location>
</feature>
<keyword evidence="1 3" id="KW-0378">Hydrolase</keyword>
<protein>
    <submittedName>
        <fullName evidence="3">Glycosyl hydrolase</fullName>
    </submittedName>
</protein>
<dbReference type="Gene3D" id="2.60.120.260">
    <property type="entry name" value="Galactose-binding domain-like"/>
    <property type="match status" value="1"/>
</dbReference>
<dbReference type="InterPro" id="IPR008979">
    <property type="entry name" value="Galactose-bd-like_sf"/>
</dbReference>
<dbReference type="PROSITE" id="PS51318">
    <property type="entry name" value="TAT"/>
    <property type="match status" value="1"/>
</dbReference>
<dbReference type="Pfam" id="PF10518">
    <property type="entry name" value="TAT_signal"/>
    <property type="match status" value="1"/>
</dbReference>
<dbReference type="RefSeq" id="WP_326565655.1">
    <property type="nucleotide sequence ID" value="NZ_CP142149.1"/>
</dbReference>
<dbReference type="InterPro" id="IPR019546">
    <property type="entry name" value="TAT_signal_bac_arc"/>
</dbReference>
<sequence length="1129" mass="122498">MEDSKPAFDRRDFLKISGGVGATLALSGLVGTAAAEAATAQTGITDKFIKAQHAFLDNPEGKYRPGTRWWLAEGLHTDATIKGDMKMLHDMGIGSVEIVCMPEPNVDSDLSDTVFVGNTTGKTPQQIYSWGSDEWKNDTKLIIQEANKYGMGFSMTSGTHWANANLPIENLKFDDDGAGKAMGYAIQSTTGGTAFSGTLKRSVMTVAGPVRQDLISVVAVRRAAGSTGSVTADGSISGTMSYTDDSVVLTGKVTLNGIAVTPATMKDPTGKANFSLSWTPPAGSGTWDVYAFWMQATGQAPTPSSTTNVTINYIDPAGMQAFIDYYRDHIFSDPELKKAIIANGRGEMYMDSLEISTSNANGGEFWGATLMSEFEKRRGYSLEPHLPYVIRLGSRARDTAFPVTGADQVTVTKVRNDFFQTITEMYTDNVLKPLRSYLDSDMNMKLRAEISYGVNYEITTPAQAVDYVETESLEYGNQLDAHRSLAGAAHTHGLRYSSETGAISGNNYTWPQDRFMQIMNTQFVSGISHTVFHGYSSISGADSHDPSNKWDGTYWPGHEGMYARFSERWGPRQPEFTQYADYLPMIARTQAVLQQGKPQLDLAVLRTDYAYNNGGPSIDNMRHEKAAYFKDLELQDNGYTYDYFAPEILEGRSVHYSKSEGLIPEHVGYQAVVIYQDSIRLKSAEAIYQLAQRGLPVVVVNGLTETLSSTRNYLNAKAAVHTLGNEGTDADLAKVMGRLAKLRNVRVVNANVPQSATTPDPAGADYEKTYYYGKTGVYDALKRLGVRPRAEFTQPNQTVLTAMRKTDSTVYLFAYNYLEKRGDYNNAPIDAATATTTINVDAVGKPYRINTWSSRVEALALYTTSGGRTSFDLTLAPGETTVIAIDLKTKAAAPLRSTTAPQGVVTTDGVALLATESGRYTARLADGSTVSKQISVPADVNLTDAQWNVVLSSWTPGEKKTLTEARAGYTTKEVYFTTKKTDIAVGKTPLVAWKDMTFTAQDPATVSGVGTYSTTFRLPGSWNATNGAYLTIDSTGGALAQIWVNGHKITGYDFIAGRIDVSPALKAGTNTVRIEVASTLRNQMRALGYPNLPAANTVAGAVASYGLQGNVSLETFTIAVVDHPGKPGH</sequence>
<accession>A0ABZ1HX01</accession>
<name>A0ABZ1HX01_9PSEU</name>
<proteinExistence type="predicted"/>
<dbReference type="EMBL" id="CP142149">
    <property type="protein sequence ID" value="WSE26671.1"/>
    <property type="molecule type" value="Genomic_DNA"/>
</dbReference>
<organism evidence="3 4">
    <name type="scientific">Amycolatopsis rhabdoformis</name>
    <dbReference type="NCBI Taxonomy" id="1448059"/>
    <lineage>
        <taxon>Bacteria</taxon>
        <taxon>Bacillati</taxon>
        <taxon>Actinomycetota</taxon>
        <taxon>Actinomycetes</taxon>
        <taxon>Pseudonocardiales</taxon>
        <taxon>Pseudonocardiaceae</taxon>
        <taxon>Amycolatopsis</taxon>
    </lineage>
</organism>
<dbReference type="PANTHER" id="PTHR36848">
    <property type="entry name" value="DNA-BINDING PROTEIN (PUTATIVE SECRETED PROTEIN)-RELATED"/>
    <property type="match status" value="1"/>
</dbReference>
<reference evidence="3 4" key="1">
    <citation type="journal article" date="2015" name="Int. J. Syst. Evol. Microbiol.">
        <title>Amycolatopsis rhabdoformis sp. nov., an actinomycete isolated from a tropical forest soil.</title>
        <authorList>
            <person name="Souza W.R."/>
            <person name="Silva R.E."/>
            <person name="Goodfellow M."/>
            <person name="Busarakam K."/>
            <person name="Figueiro F.S."/>
            <person name="Ferreira D."/>
            <person name="Rodrigues-Filho E."/>
            <person name="Moraes L.A.B."/>
            <person name="Zucchi T.D."/>
        </authorList>
    </citation>
    <scope>NUCLEOTIDE SEQUENCE [LARGE SCALE GENOMIC DNA]</scope>
    <source>
        <strain evidence="3 4">NCIMB 14900</strain>
    </source>
</reference>
<evidence type="ECO:0000259" key="2">
    <source>
        <dbReference type="Pfam" id="PF22666"/>
    </source>
</evidence>
<keyword evidence="4" id="KW-1185">Reference proteome</keyword>